<protein>
    <submittedName>
        <fullName evidence="5">Aldehyde dehydrogenase family protein</fullName>
    </submittedName>
</protein>
<keyword evidence="6" id="KW-1185">Reference proteome</keyword>
<dbReference type="AlphaFoldDB" id="A0AAW4PGQ1"/>
<dbReference type="InterPro" id="IPR016161">
    <property type="entry name" value="Ald_DH/histidinol_DH"/>
</dbReference>
<dbReference type="GO" id="GO:0016620">
    <property type="term" value="F:oxidoreductase activity, acting on the aldehyde or oxo group of donors, NAD or NADP as acceptor"/>
    <property type="evidence" value="ECO:0007669"/>
    <property type="project" value="InterPro"/>
</dbReference>
<dbReference type="Pfam" id="PF00171">
    <property type="entry name" value="Aldedh"/>
    <property type="match status" value="1"/>
</dbReference>
<evidence type="ECO:0000256" key="2">
    <source>
        <dbReference type="ARBA" id="ARBA00011881"/>
    </source>
</evidence>
<dbReference type="Proteomes" id="UP001430455">
    <property type="component" value="Unassembled WGS sequence"/>
</dbReference>
<evidence type="ECO:0000256" key="1">
    <source>
        <dbReference type="ARBA" id="ARBA00009986"/>
    </source>
</evidence>
<keyword evidence="3" id="KW-0560">Oxidoreductase</keyword>
<dbReference type="Gene3D" id="3.40.309.10">
    <property type="entry name" value="Aldehyde Dehydrogenase, Chain A, domain 2"/>
    <property type="match status" value="1"/>
</dbReference>
<proteinExistence type="inferred from homology"/>
<dbReference type="Gene3D" id="3.40.605.10">
    <property type="entry name" value="Aldehyde Dehydrogenase, Chain A, domain 1"/>
    <property type="match status" value="1"/>
</dbReference>
<dbReference type="InterPro" id="IPR015590">
    <property type="entry name" value="Aldehyde_DH_dom"/>
</dbReference>
<dbReference type="FunFam" id="3.40.309.10:FF:000012">
    <property type="entry name" value="Betaine aldehyde dehydrogenase"/>
    <property type="match status" value="1"/>
</dbReference>
<dbReference type="FunFam" id="3.40.605.10:FF:000007">
    <property type="entry name" value="NAD/NADP-dependent betaine aldehyde dehydrogenase"/>
    <property type="match status" value="1"/>
</dbReference>
<dbReference type="PANTHER" id="PTHR11699">
    <property type="entry name" value="ALDEHYDE DEHYDROGENASE-RELATED"/>
    <property type="match status" value="1"/>
</dbReference>
<evidence type="ECO:0000256" key="3">
    <source>
        <dbReference type="ARBA" id="ARBA00023002"/>
    </source>
</evidence>
<dbReference type="SUPFAM" id="SSF53720">
    <property type="entry name" value="ALDH-like"/>
    <property type="match status" value="1"/>
</dbReference>
<sequence length="482" mass="51514">MTDTQYQYIDGEWIEGDSDDEMTVRNPAVPDDPLATFPRADREQARNAVNVATEASETWEETTPDERDSLLYDVADLIDDNVDELAQTLTKEEGKAISSSRGEVSRAAEIFRFFASYARTATGETIPSSDPDTFTYTIREPLGTVALVTPWNFPIATPSWKLATALVTGNTVVFKPSSQTPMIAKRLVELLELAGIPDGVVNLVVGSGSTVGDELTMNDGIDGVSFTGSTGVGRQIAQAAADRGIPIQTEMGGKNPQVVLPDADIEDAADAAIGGAFGLTGQACTATSRLIAHEDVVDELTDAVVERAESLSIGPGMDDPDMGPAVSEEQDETNFDYIDIAKEEGATLLTGGTRPDGLESGYYIEPTVFTDVTSDMRIAQEEVFGPVLSIMEASDFDGAIKMANDVEFGLSSSVFTADMASARRFANAIEAGVVKINGTTTGSQIQMPFGGMKASSSETQKEMGQTAYEFYTHEKAVYRTDP</sequence>
<comment type="caution">
    <text evidence="5">The sequence shown here is derived from an EMBL/GenBank/DDBJ whole genome shotgun (WGS) entry which is preliminary data.</text>
</comment>
<comment type="similarity">
    <text evidence="1">Belongs to the aldehyde dehydrogenase family.</text>
</comment>
<gene>
    <name evidence="5" type="ORF">EGH23_19585</name>
</gene>
<dbReference type="RefSeq" id="WP_220581674.1">
    <property type="nucleotide sequence ID" value="NZ_RKLT01000014.1"/>
</dbReference>
<reference evidence="5 6" key="1">
    <citation type="submission" date="2021-06" db="EMBL/GenBank/DDBJ databases">
        <title>Halomicroarcula sp. a new haloarchaeum isolated from saline soil.</title>
        <authorList>
            <person name="Duran-Viseras A."/>
            <person name="Sanchez-Porro C."/>
            <person name="Ventosa A."/>
        </authorList>
    </citation>
    <scope>NUCLEOTIDE SEQUENCE [LARGE SCALE GENOMIC DNA]</scope>
    <source>
        <strain evidence="5 6">F27</strain>
    </source>
</reference>
<dbReference type="PROSITE" id="PS00070">
    <property type="entry name" value="ALDEHYDE_DEHYDR_CYS"/>
    <property type="match status" value="1"/>
</dbReference>
<dbReference type="InterPro" id="IPR016162">
    <property type="entry name" value="Ald_DH_N"/>
</dbReference>
<name>A0AAW4PGQ1_9EURY</name>
<dbReference type="EMBL" id="RKLT01000014">
    <property type="protein sequence ID" value="MBX0297083.1"/>
    <property type="molecule type" value="Genomic_DNA"/>
</dbReference>
<accession>A0AAW4PGQ1</accession>
<evidence type="ECO:0000313" key="6">
    <source>
        <dbReference type="Proteomes" id="UP001430455"/>
    </source>
</evidence>
<organism evidence="5 6">
    <name type="scientific">Haloarcula nitratireducens</name>
    <dbReference type="NCBI Taxonomy" id="2487749"/>
    <lineage>
        <taxon>Archaea</taxon>
        <taxon>Methanobacteriati</taxon>
        <taxon>Methanobacteriota</taxon>
        <taxon>Stenosarchaea group</taxon>
        <taxon>Halobacteria</taxon>
        <taxon>Halobacteriales</taxon>
        <taxon>Haloarculaceae</taxon>
        <taxon>Haloarcula</taxon>
    </lineage>
</organism>
<feature type="domain" description="Aldehyde dehydrogenase" evidence="4">
    <location>
        <begin position="13"/>
        <end position="477"/>
    </location>
</feature>
<dbReference type="InterPro" id="IPR016163">
    <property type="entry name" value="Ald_DH_C"/>
</dbReference>
<evidence type="ECO:0000259" key="4">
    <source>
        <dbReference type="Pfam" id="PF00171"/>
    </source>
</evidence>
<comment type="subunit">
    <text evidence="2">Homotetramer.</text>
</comment>
<evidence type="ECO:0000313" key="5">
    <source>
        <dbReference type="EMBL" id="MBX0297083.1"/>
    </source>
</evidence>
<dbReference type="InterPro" id="IPR016160">
    <property type="entry name" value="Ald_DH_CS_CYS"/>
</dbReference>